<comment type="caution">
    <text evidence="2">The sequence shown here is derived from an EMBL/GenBank/DDBJ whole genome shotgun (WGS) entry which is preliminary data.</text>
</comment>
<evidence type="ECO:0000256" key="1">
    <source>
        <dbReference type="SAM" id="MobiDB-lite"/>
    </source>
</evidence>
<dbReference type="AlphaFoldDB" id="A0A218WG03"/>
<feature type="region of interest" description="Disordered" evidence="1">
    <location>
        <begin position="57"/>
        <end position="83"/>
    </location>
</feature>
<proteinExistence type="predicted"/>
<name>A0A218WG03_PUNGR</name>
<reference evidence="3" key="1">
    <citation type="journal article" date="2017" name="Plant J.">
        <title>The pomegranate (Punica granatum L.) genome and the genomics of punicalagin biosynthesis.</title>
        <authorList>
            <person name="Qin G."/>
            <person name="Xu C."/>
            <person name="Ming R."/>
            <person name="Tang H."/>
            <person name="Guyot R."/>
            <person name="Kramer E.M."/>
            <person name="Hu Y."/>
            <person name="Yi X."/>
            <person name="Qi Y."/>
            <person name="Xu X."/>
            <person name="Gao Z."/>
            <person name="Pan H."/>
            <person name="Jian J."/>
            <person name="Tian Y."/>
            <person name="Yue Z."/>
            <person name="Xu Y."/>
        </authorList>
    </citation>
    <scope>NUCLEOTIDE SEQUENCE [LARGE SCALE GENOMIC DNA]</scope>
    <source>
        <strain evidence="3">cv. Dabenzi</strain>
    </source>
</reference>
<dbReference type="EMBL" id="MTKT01004370">
    <property type="protein sequence ID" value="OWM71784.1"/>
    <property type="molecule type" value="Genomic_DNA"/>
</dbReference>
<protein>
    <submittedName>
        <fullName evidence="2">Uncharacterized protein</fullName>
    </submittedName>
</protein>
<evidence type="ECO:0000313" key="3">
    <source>
        <dbReference type="Proteomes" id="UP000197138"/>
    </source>
</evidence>
<sequence>MQGRNPKVNAGLKPKSECGVGARRGVEAQCSKCGAGARRRAEARCEAKARCNKCEVDRKGSKPNAVNAGPEPDAGLKPVARPKPDAINARLIGKCKKCESKGQC</sequence>
<evidence type="ECO:0000313" key="2">
    <source>
        <dbReference type="EMBL" id="OWM71784.1"/>
    </source>
</evidence>
<dbReference type="Proteomes" id="UP000197138">
    <property type="component" value="Unassembled WGS sequence"/>
</dbReference>
<gene>
    <name evidence="2" type="ORF">CDL15_Pgr016404</name>
</gene>
<accession>A0A218WG03</accession>
<organism evidence="2 3">
    <name type="scientific">Punica granatum</name>
    <name type="common">Pomegranate</name>
    <dbReference type="NCBI Taxonomy" id="22663"/>
    <lineage>
        <taxon>Eukaryota</taxon>
        <taxon>Viridiplantae</taxon>
        <taxon>Streptophyta</taxon>
        <taxon>Embryophyta</taxon>
        <taxon>Tracheophyta</taxon>
        <taxon>Spermatophyta</taxon>
        <taxon>Magnoliopsida</taxon>
        <taxon>eudicotyledons</taxon>
        <taxon>Gunneridae</taxon>
        <taxon>Pentapetalae</taxon>
        <taxon>rosids</taxon>
        <taxon>malvids</taxon>
        <taxon>Myrtales</taxon>
        <taxon>Lythraceae</taxon>
        <taxon>Punica</taxon>
    </lineage>
</organism>